<evidence type="ECO:0000313" key="1">
    <source>
        <dbReference type="EMBL" id="MPC11816.1"/>
    </source>
</evidence>
<reference evidence="1 2" key="1">
    <citation type="submission" date="2019-05" db="EMBL/GenBank/DDBJ databases">
        <title>Another draft genome of Portunus trituberculatus and its Hox gene families provides insights of decapod evolution.</title>
        <authorList>
            <person name="Jeong J.-H."/>
            <person name="Song I."/>
            <person name="Kim S."/>
            <person name="Choi T."/>
            <person name="Kim D."/>
            <person name="Ryu S."/>
            <person name="Kim W."/>
        </authorList>
    </citation>
    <scope>NUCLEOTIDE SEQUENCE [LARGE SCALE GENOMIC DNA]</scope>
    <source>
        <tissue evidence="1">Muscle</tissue>
    </source>
</reference>
<evidence type="ECO:0000313" key="2">
    <source>
        <dbReference type="Proteomes" id="UP000324222"/>
    </source>
</evidence>
<comment type="caution">
    <text evidence="1">The sequence shown here is derived from an EMBL/GenBank/DDBJ whole genome shotgun (WGS) entry which is preliminary data.</text>
</comment>
<keyword evidence="2" id="KW-1185">Reference proteome</keyword>
<protein>
    <submittedName>
        <fullName evidence="1">Uncharacterized protein</fullName>
    </submittedName>
</protein>
<sequence length="76" mass="8567">MISQVLKGVSPVRNEELSITSHQNCKNTLKNRCHFHWSRLKVVVVWNGSVSEHGRYCCLMGVAITTTIIIINQSSL</sequence>
<dbReference type="EMBL" id="VSRR010000183">
    <property type="protein sequence ID" value="MPC11816.1"/>
    <property type="molecule type" value="Genomic_DNA"/>
</dbReference>
<organism evidence="1 2">
    <name type="scientific">Portunus trituberculatus</name>
    <name type="common">Swimming crab</name>
    <name type="synonym">Neptunus trituberculatus</name>
    <dbReference type="NCBI Taxonomy" id="210409"/>
    <lineage>
        <taxon>Eukaryota</taxon>
        <taxon>Metazoa</taxon>
        <taxon>Ecdysozoa</taxon>
        <taxon>Arthropoda</taxon>
        <taxon>Crustacea</taxon>
        <taxon>Multicrustacea</taxon>
        <taxon>Malacostraca</taxon>
        <taxon>Eumalacostraca</taxon>
        <taxon>Eucarida</taxon>
        <taxon>Decapoda</taxon>
        <taxon>Pleocyemata</taxon>
        <taxon>Brachyura</taxon>
        <taxon>Eubrachyura</taxon>
        <taxon>Portunoidea</taxon>
        <taxon>Portunidae</taxon>
        <taxon>Portuninae</taxon>
        <taxon>Portunus</taxon>
    </lineage>
</organism>
<dbReference type="Proteomes" id="UP000324222">
    <property type="component" value="Unassembled WGS sequence"/>
</dbReference>
<dbReference type="AlphaFoldDB" id="A0A5B7CU50"/>
<name>A0A5B7CU50_PORTR</name>
<gene>
    <name evidence="1" type="ORF">E2C01_004491</name>
</gene>
<proteinExistence type="predicted"/>
<accession>A0A5B7CU50</accession>